<evidence type="ECO:0000313" key="1">
    <source>
        <dbReference type="EMBL" id="KAJ1170155.1"/>
    </source>
</evidence>
<keyword evidence="2" id="KW-1185">Reference proteome</keyword>
<name>A0AAV7T0U0_PLEWA</name>
<dbReference type="Proteomes" id="UP001066276">
    <property type="component" value="Chromosome 4_1"/>
</dbReference>
<organism evidence="1 2">
    <name type="scientific">Pleurodeles waltl</name>
    <name type="common">Iberian ribbed newt</name>
    <dbReference type="NCBI Taxonomy" id="8319"/>
    <lineage>
        <taxon>Eukaryota</taxon>
        <taxon>Metazoa</taxon>
        <taxon>Chordata</taxon>
        <taxon>Craniata</taxon>
        <taxon>Vertebrata</taxon>
        <taxon>Euteleostomi</taxon>
        <taxon>Amphibia</taxon>
        <taxon>Batrachia</taxon>
        <taxon>Caudata</taxon>
        <taxon>Salamandroidea</taxon>
        <taxon>Salamandridae</taxon>
        <taxon>Pleurodelinae</taxon>
        <taxon>Pleurodeles</taxon>
    </lineage>
</organism>
<dbReference type="AlphaFoldDB" id="A0AAV7T0U0"/>
<evidence type="ECO:0000313" key="2">
    <source>
        <dbReference type="Proteomes" id="UP001066276"/>
    </source>
</evidence>
<sequence length="124" mass="14003">MNDDEGADDFVRMMVHEACPKAPSIQEIQEATETGESLGKAKEALALKQWKLFLEGTKALTCIEEETRNQLWRVQNELRASERVCFSGAGSLWCCKAYGPEWGLTPMITEEPSLKLWSKVSMDF</sequence>
<proteinExistence type="predicted"/>
<comment type="caution">
    <text evidence="1">The sequence shown here is derived from an EMBL/GenBank/DDBJ whole genome shotgun (WGS) entry which is preliminary data.</text>
</comment>
<dbReference type="EMBL" id="JANPWB010000007">
    <property type="protein sequence ID" value="KAJ1170155.1"/>
    <property type="molecule type" value="Genomic_DNA"/>
</dbReference>
<gene>
    <name evidence="1" type="ORF">NDU88_002036</name>
</gene>
<protein>
    <submittedName>
        <fullName evidence="1">Uncharacterized protein</fullName>
    </submittedName>
</protein>
<accession>A0AAV7T0U0</accession>
<reference evidence="1" key="1">
    <citation type="journal article" date="2022" name="bioRxiv">
        <title>Sequencing and chromosome-scale assembly of the giantPleurodeles waltlgenome.</title>
        <authorList>
            <person name="Brown T."/>
            <person name="Elewa A."/>
            <person name="Iarovenko S."/>
            <person name="Subramanian E."/>
            <person name="Araus A.J."/>
            <person name="Petzold A."/>
            <person name="Susuki M."/>
            <person name="Suzuki K.-i.T."/>
            <person name="Hayashi T."/>
            <person name="Toyoda A."/>
            <person name="Oliveira C."/>
            <person name="Osipova E."/>
            <person name="Leigh N.D."/>
            <person name="Simon A."/>
            <person name="Yun M.H."/>
        </authorList>
    </citation>
    <scope>NUCLEOTIDE SEQUENCE</scope>
    <source>
        <strain evidence="1">20211129_DDA</strain>
        <tissue evidence="1">Liver</tissue>
    </source>
</reference>